<accession>A0ABU1AQF4</accession>
<dbReference type="Gene3D" id="2.60.40.10">
    <property type="entry name" value="Immunoglobulins"/>
    <property type="match status" value="1"/>
</dbReference>
<organism evidence="3 4">
    <name type="scientific">Thalassobacterium maritimum</name>
    <dbReference type="NCBI Taxonomy" id="3041265"/>
    <lineage>
        <taxon>Bacteria</taxon>
        <taxon>Pseudomonadati</taxon>
        <taxon>Verrucomicrobiota</taxon>
        <taxon>Opitutia</taxon>
        <taxon>Puniceicoccales</taxon>
        <taxon>Coraliomargaritaceae</taxon>
        <taxon>Thalassobacterium</taxon>
    </lineage>
</organism>
<evidence type="ECO:0000313" key="4">
    <source>
        <dbReference type="Proteomes" id="UP001225316"/>
    </source>
</evidence>
<feature type="domain" description="Fibronectin type-III" evidence="2">
    <location>
        <begin position="219"/>
        <end position="317"/>
    </location>
</feature>
<dbReference type="PANTHER" id="PTHR12631">
    <property type="entry name" value="ALPHA-L-IDURONIDASE"/>
    <property type="match status" value="1"/>
</dbReference>
<dbReference type="PANTHER" id="PTHR12631:SF10">
    <property type="entry name" value="BETA-XYLOSIDASE-LIKE PROTEIN-RELATED"/>
    <property type="match status" value="1"/>
</dbReference>
<dbReference type="SUPFAM" id="SSF49785">
    <property type="entry name" value="Galactose-binding domain-like"/>
    <property type="match status" value="1"/>
</dbReference>
<dbReference type="PROSITE" id="PS51257">
    <property type="entry name" value="PROKAR_LIPOPROTEIN"/>
    <property type="match status" value="1"/>
</dbReference>
<gene>
    <name evidence="3" type="ORF">QEH52_02690</name>
</gene>
<protein>
    <submittedName>
        <fullName evidence="3">Fibronectin type III domain-containing protein</fullName>
    </submittedName>
</protein>
<dbReference type="InterPro" id="IPR003961">
    <property type="entry name" value="FN3_dom"/>
</dbReference>
<dbReference type="EMBL" id="JARXHW010000004">
    <property type="protein sequence ID" value="MDQ8206400.1"/>
    <property type="molecule type" value="Genomic_DNA"/>
</dbReference>
<dbReference type="PROSITE" id="PS50022">
    <property type="entry name" value="FA58C_3"/>
    <property type="match status" value="1"/>
</dbReference>
<reference evidence="3 4" key="1">
    <citation type="submission" date="2023-04" db="EMBL/GenBank/DDBJ databases">
        <title>A novel bacteria isolated from coastal sediment.</title>
        <authorList>
            <person name="Liu X.-J."/>
            <person name="Du Z.-J."/>
        </authorList>
    </citation>
    <scope>NUCLEOTIDE SEQUENCE [LARGE SCALE GENOMIC DNA]</scope>
    <source>
        <strain evidence="3 4">SDUM461003</strain>
    </source>
</reference>
<dbReference type="InterPro" id="IPR051923">
    <property type="entry name" value="Glycosyl_Hydrolase_39"/>
</dbReference>
<dbReference type="InterPro" id="IPR036116">
    <property type="entry name" value="FN3_sf"/>
</dbReference>
<keyword evidence="4" id="KW-1185">Reference proteome</keyword>
<name>A0ABU1AQF4_9BACT</name>
<proteinExistence type="predicted"/>
<dbReference type="PROSITE" id="PS50853">
    <property type="entry name" value="FN3"/>
    <property type="match status" value="1"/>
</dbReference>
<feature type="domain" description="F5/8 type C" evidence="1">
    <location>
        <begin position="49"/>
        <end position="204"/>
    </location>
</feature>
<dbReference type="Proteomes" id="UP001225316">
    <property type="component" value="Unassembled WGS sequence"/>
</dbReference>
<dbReference type="RefSeq" id="WP_308948463.1">
    <property type="nucleotide sequence ID" value="NZ_JARXHW010000004.1"/>
</dbReference>
<evidence type="ECO:0000313" key="3">
    <source>
        <dbReference type="EMBL" id="MDQ8206400.1"/>
    </source>
</evidence>
<dbReference type="CDD" id="cd00063">
    <property type="entry name" value="FN3"/>
    <property type="match status" value="1"/>
</dbReference>
<dbReference type="InterPro" id="IPR017853">
    <property type="entry name" value="GH"/>
</dbReference>
<sequence>MISIIRKFISLATLATLGCVSLRGATETYLLSNNLAGSKNTPNDFSEWPQTLATQMQAEWVVDGEYANDDETIKTGGKNAKMLFDGNTGSNWKSIAFTKWNKGKWVSLNLSFEQAYLIQAVDVWAIHEKTRDSEFVEVLFSEDGKTYIPHQRTAMPDVPHASKNFVKIPVRLEEPVLARYMQVRIARVKSARQQQIAEIAVWGSHPEAGQVYLSATDRPEVTFTVDKIQSGVVNINWSEFKKLNPNVKSWKIYSSPRPFSSPEDPDVKLMKKLNGDERRATLYPLTPGQTYHFAVNAVFDEGENPKVKSQECAMPFPISCETFSDMVAINHFWGGGGSRQKNPDRDHTAYEIVAMDLLQQTGISQIRWWRSDPGVVQKFYDRGIGVYTYPHGNTLKQGSDLGINAFAGPGNEPDLKTIPIENYVNSLKKVSEKRDAINPHAVICAPSSGLEDHSIEWLDKFYELGGKDHFEVLDLHSYCKIAGGHKQPEGYPRGAPEAMFDNMRKIRKVLEKHGDWGKPMISTEFGYSEAPANNPSGKITPQTKADYLVRGLIIHHVLGFKRVFLYSFFDEGTDHNFTEHTFGMIDYNLQKKPAYYAVQTLMQTLDDAVYDAPVEDLEMPSLGYTFQHRDSDTETVVIWDGTADKIASFKTAAPEVLMTTLLGERYTLVPDKQGIVTAPYGSSAVYLSANKALEYLGSEIAQADQARSEWSVRPSRDKWIVNQEQTSLNLPLQVDGKVEGEETIRVIISEANAGVLLDDSLILTSSEGTPEISLKIDQLKAPLQKLRVQFVQKINGLSTSKEYFFYLRRLQDAGGAVQFPGLEAPVHVLSNEHMSVSIDTARGARVLEIIDHDSLTNQLNMDYDIMPNLPSIPFAFGIWSTVNGKLKNSPMQVSEASAEKLVVQGTAGDLEVTQTWSLQQSTLAHRIEVSNPGATSTKLKFDIHPEYTIGGHGESVTDVLYFPLGQSIERLPFWSGLGDHKTGDLSANWWAALDTESGLSLEQTLEAKDWAQPRVWFGQGSYNVELKSRPGLEIKAGATWKTQLSWTLSHEKDEASFMSRTIAP</sequence>
<dbReference type="SUPFAM" id="SSF51445">
    <property type="entry name" value="(Trans)glycosidases"/>
    <property type="match status" value="1"/>
</dbReference>
<comment type="caution">
    <text evidence="3">The sequence shown here is derived from an EMBL/GenBank/DDBJ whole genome shotgun (WGS) entry which is preliminary data.</text>
</comment>
<dbReference type="Gene3D" id="2.60.120.260">
    <property type="entry name" value="Galactose-binding domain-like"/>
    <property type="match status" value="1"/>
</dbReference>
<evidence type="ECO:0000259" key="1">
    <source>
        <dbReference type="PROSITE" id="PS50022"/>
    </source>
</evidence>
<dbReference type="InterPro" id="IPR013783">
    <property type="entry name" value="Ig-like_fold"/>
</dbReference>
<evidence type="ECO:0000259" key="2">
    <source>
        <dbReference type="PROSITE" id="PS50853"/>
    </source>
</evidence>
<dbReference type="InterPro" id="IPR000421">
    <property type="entry name" value="FA58C"/>
</dbReference>
<dbReference type="InterPro" id="IPR008979">
    <property type="entry name" value="Galactose-bd-like_sf"/>
</dbReference>
<dbReference type="Gene3D" id="3.20.20.80">
    <property type="entry name" value="Glycosidases"/>
    <property type="match status" value="1"/>
</dbReference>
<dbReference type="SUPFAM" id="SSF49265">
    <property type="entry name" value="Fibronectin type III"/>
    <property type="match status" value="1"/>
</dbReference>